<sequence length="105" mass="11636">MLSLDSRPRQCYFFAATHVTCSYVIYSWLFRAGLIAHSICFDSSTRSRALLYGSHVRPARNVGRRLSSRGTAAAMMIFSSDASKWSAALLFPVIEMAFGHQGEPA</sequence>
<dbReference type="EMBL" id="KV441485">
    <property type="protein sequence ID" value="OAG17844.1"/>
    <property type="molecule type" value="Genomic_DNA"/>
</dbReference>
<dbReference type="Proteomes" id="UP000077248">
    <property type="component" value="Unassembled WGS sequence"/>
</dbReference>
<dbReference type="VEuPathDB" id="FungiDB:CC77DRAFT_238891"/>
<organism evidence="1 2">
    <name type="scientific">Alternaria alternata</name>
    <name type="common">Alternaria rot fungus</name>
    <name type="synonym">Torula alternata</name>
    <dbReference type="NCBI Taxonomy" id="5599"/>
    <lineage>
        <taxon>Eukaryota</taxon>
        <taxon>Fungi</taxon>
        <taxon>Dikarya</taxon>
        <taxon>Ascomycota</taxon>
        <taxon>Pezizomycotina</taxon>
        <taxon>Dothideomycetes</taxon>
        <taxon>Pleosporomycetidae</taxon>
        <taxon>Pleosporales</taxon>
        <taxon>Pleosporineae</taxon>
        <taxon>Pleosporaceae</taxon>
        <taxon>Alternaria</taxon>
        <taxon>Alternaria sect. Alternaria</taxon>
        <taxon>Alternaria alternata complex</taxon>
    </lineage>
</organism>
<dbReference type="KEGG" id="aalt:CC77DRAFT_238891"/>
<dbReference type="RefSeq" id="XP_018383265.1">
    <property type="nucleotide sequence ID" value="XM_018530802.1"/>
</dbReference>
<name>A0A177DDI0_ALTAL</name>
<accession>A0A177DDI0</accession>
<evidence type="ECO:0000313" key="1">
    <source>
        <dbReference type="EMBL" id="OAG17844.1"/>
    </source>
</evidence>
<dbReference type="GeneID" id="29116396"/>
<protein>
    <submittedName>
        <fullName evidence="1">Uncharacterized protein</fullName>
    </submittedName>
</protein>
<proteinExistence type="predicted"/>
<reference evidence="1 2" key="1">
    <citation type="submission" date="2016-05" db="EMBL/GenBank/DDBJ databases">
        <title>Comparative analysis of secretome profiles of manganese(II)-oxidizing ascomycete fungi.</title>
        <authorList>
            <consortium name="DOE Joint Genome Institute"/>
            <person name="Zeiner C.A."/>
            <person name="Purvine S.O."/>
            <person name="Zink E.M."/>
            <person name="Wu S."/>
            <person name="Pasa-Tolic L."/>
            <person name="Chaput D.L."/>
            <person name="Haridas S."/>
            <person name="Grigoriev I.V."/>
            <person name="Santelli C.M."/>
            <person name="Hansel C.M."/>
        </authorList>
    </citation>
    <scope>NUCLEOTIDE SEQUENCE [LARGE SCALE GENOMIC DNA]</scope>
    <source>
        <strain evidence="1 2">SRC1lrK2f</strain>
    </source>
</reference>
<evidence type="ECO:0000313" key="2">
    <source>
        <dbReference type="Proteomes" id="UP000077248"/>
    </source>
</evidence>
<dbReference type="AlphaFoldDB" id="A0A177DDI0"/>
<keyword evidence="2" id="KW-1185">Reference proteome</keyword>
<gene>
    <name evidence="1" type="ORF">CC77DRAFT_238891</name>
</gene>